<evidence type="ECO:0000256" key="1">
    <source>
        <dbReference type="SAM" id="MobiDB-lite"/>
    </source>
</evidence>
<evidence type="ECO:0000313" key="2">
    <source>
        <dbReference type="EMBL" id="TNN26182.1"/>
    </source>
</evidence>
<protein>
    <submittedName>
        <fullName evidence="2">Uncharacterized protein</fullName>
    </submittedName>
</protein>
<accession>A0A4Z2ED15</accession>
<gene>
    <name evidence="2" type="ORF">EYF80_063681</name>
</gene>
<dbReference type="EMBL" id="SRLO01010797">
    <property type="protein sequence ID" value="TNN26182.1"/>
    <property type="molecule type" value="Genomic_DNA"/>
</dbReference>
<proteinExistence type="predicted"/>
<keyword evidence="3" id="KW-1185">Reference proteome</keyword>
<evidence type="ECO:0000313" key="3">
    <source>
        <dbReference type="Proteomes" id="UP000314294"/>
    </source>
</evidence>
<sequence>MVTWRQGGRDLTIELFTQQHTHTVCVTYLTHTFSLSQRKHDIIYLCAADGRFSLRRHVCSRQLLSDLHSFWRPISHDHQTESSSSPCDGSAARVGAAALREFDQLATSSLQTSPRDPATPTPTPTQGPFLGG</sequence>
<dbReference type="Proteomes" id="UP000314294">
    <property type="component" value="Unassembled WGS sequence"/>
</dbReference>
<comment type="caution">
    <text evidence="2">The sequence shown here is derived from an EMBL/GenBank/DDBJ whole genome shotgun (WGS) entry which is preliminary data.</text>
</comment>
<reference evidence="2 3" key="1">
    <citation type="submission" date="2019-03" db="EMBL/GenBank/DDBJ databases">
        <title>First draft genome of Liparis tanakae, snailfish: a comprehensive survey of snailfish specific genes.</title>
        <authorList>
            <person name="Kim W."/>
            <person name="Song I."/>
            <person name="Jeong J.-H."/>
            <person name="Kim D."/>
            <person name="Kim S."/>
            <person name="Ryu S."/>
            <person name="Song J.Y."/>
            <person name="Lee S.K."/>
        </authorList>
    </citation>
    <scope>NUCLEOTIDE SEQUENCE [LARGE SCALE GENOMIC DNA]</scope>
    <source>
        <tissue evidence="2">Muscle</tissue>
    </source>
</reference>
<dbReference type="AlphaFoldDB" id="A0A4Z2ED15"/>
<feature type="region of interest" description="Disordered" evidence="1">
    <location>
        <begin position="106"/>
        <end position="132"/>
    </location>
</feature>
<organism evidence="2 3">
    <name type="scientific">Liparis tanakae</name>
    <name type="common">Tanaka's snailfish</name>
    <dbReference type="NCBI Taxonomy" id="230148"/>
    <lineage>
        <taxon>Eukaryota</taxon>
        <taxon>Metazoa</taxon>
        <taxon>Chordata</taxon>
        <taxon>Craniata</taxon>
        <taxon>Vertebrata</taxon>
        <taxon>Euteleostomi</taxon>
        <taxon>Actinopterygii</taxon>
        <taxon>Neopterygii</taxon>
        <taxon>Teleostei</taxon>
        <taxon>Neoteleostei</taxon>
        <taxon>Acanthomorphata</taxon>
        <taxon>Eupercaria</taxon>
        <taxon>Perciformes</taxon>
        <taxon>Cottioidei</taxon>
        <taxon>Cottales</taxon>
        <taxon>Liparidae</taxon>
        <taxon>Liparis</taxon>
    </lineage>
</organism>
<name>A0A4Z2ED15_9TELE</name>